<evidence type="ECO:0000256" key="12">
    <source>
        <dbReference type="ARBA" id="ARBA00023128"/>
    </source>
</evidence>
<keyword evidence="6" id="KW-0597">Phosphoprotein</keyword>
<sequence length="147" mass="16930">MASLGKILRSSFFTTNTCLRTVNHYPICAAKLRFSQTVNYSTNIIQTFKVPATTVVRHYSVKPPLTIDQIKKRVLLVLQLYDKVNPDKLSLESHFINDLGLDSLDHVEVIMAIEDEFGFEIPDEDAEKLHRPKDIVQYVCDREDIYD</sequence>
<dbReference type="Proteomes" id="UP000325440">
    <property type="component" value="Unassembled WGS sequence"/>
</dbReference>
<evidence type="ECO:0000256" key="11">
    <source>
        <dbReference type="ARBA" id="ARBA00023098"/>
    </source>
</evidence>
<dbReference type="FunFam" id="1.10.1200.10:FF:000008">
    <property type="entry name" value="Acyl carrier protein"/>
    <property type="match status" value="1"/>
</dbReference>
<dbReference type="PANTHER" id="PTHR20863">
    <property type="entry name" value="ACYL CARRIER PROTEIN"/>
    <property type="match status" value="1"/>
</dbReference>
<comment type="subcellular location">
    <subcellularLocation>
        <location evidence="1">Mitochondrion</location>
    </subcellularLocation>
</comment>
<evidence type="ECO:0000256" key="5">
    <source>
        <dbReference type="ARBA" id="ARBA00022516"/>
    </source>
</evidence>
<keyword evidence="12" id="KW-0496">Mitochondrion</keyword>
<accession>A0A5E4MRY5</accession>
<keyword evidence="13 14" id="KW-0275">Fatty acid biosynthesis</keyword>
<dbReference type="NCBIfam" id="NF002148">
    <property type="entry name" value="PRK00982.1-2"/>
    <property type="match status" value="1"/>
</dbReference>
<dbReference type="InterPro" id="IPR036736">
    <property type="entry name" value="ACP-like_sf"/>
</dbReference>
<evidence type="ECO:0000256" key="8">
    <source>
        <dbReference type="ARBA" id="ARBA00022832"/>
    </source>
</evidence>
<evidence type="ECO:0000256" key="14">
    <source>
        <dbReference type="RuleBase" id="RU000722"/>
    </source>
</evidence>
<comment type="similarity">
    <text evidence="2">Belongs to the acyl carrier protein (ACP) family.</text>
</comment>
<dbReference type="InterPro" id="IPR003231">
    <property type="entry name" value="ACP"/>
</dbReference>
<keyword evidence="5 14" id="KW-0444">Lipid biosynthesis</keyword>
<dbReference type="OrthoDB" id="448946at2759"/>
<dbReference type="PROSITE" id="PS50075">
    <property type="entry name" value="CARRIER"/>
    <property type="match status" value="1"/>
</dbReference>
<dbReference type="HAMAP" id="MF_01217">
    <property type="entry name" value="Acyl_carrier"/>
    <property type="match status" value="1"/>
</dbReference>
<keyword evidence="10" id="KW-0249">Electron transport</keyword>
<keyword evidence="4 14" id="KW-0596">Phosphopantetheine</keyword>
<evidence type="ECO:0000256" key="6">
    <source>
        <dbReference type="ARBA" id="ARBA00022553"/>
    </source>
</evidence>
<keyword evidence="17" id="KW-1185">Reference proteome</keyword>
<dbReference type="InterPro" id="IPR009081">
    <property type="entry name" value="PP-bd_ACP"/>
</dbReference>
<keyword evidence="9" id="KW-0809">Transit peptide</keyword>
<dbReference type="EMBL" id="CABPRJ010000992">
    <property type="protein sequence ID" value="VVC34363.1"/>
    <property type="molecule type" value="Genomic_DNA"/>
</dbReference>
<dbReference type="AlphaFoldDB" id="A0A5E4MRY5"/>
<name>A0A5E4MRY5_9HEMI</name>
<evidence type="ECO:0000256" key="4">
    <source>
        <dbReference type="ARBA" id="ARBA00022450"/>
    </source>
</evidence>
<dbReference type="GO" id="GO:0031966">
    <property type="term" value="C:mitochondrial membrane"/>
    <property type="evidence" value="ECO:0007669"/>
    <property type="project" value="UniProtKB-ARBA"/>
</dbReference>
<dbReference type="Gene3D" id="1.10.1200.10">
    <property type="entry name" value="ACP-like"/>
    <property type="match status" value="1"/>
</dbReference>
<evidence type="ECO:0000313" key="17">
    <source>
        <dbReference type="Proteomes" id="UP000325440"/>
    </source>
</evidence>
<evidence type="ECO:0000256" key="7">
    <source>
        <dbReference type="ARBA" id="ARBA00022660"/>
    </source>
</evidence>
<feature type="domain" description="Carrier" evidence="15">
    <location>
        <begin position="68"/>
        <end position="143"/>
    </location>
</feature>
<evidence type="ECO:0000256" key="2">
    <source>
        <dbReference type="ARBA" id="ARBA00010930"/>
    </source>
</evidence>
<evidence type="ECO:0000313" key="16">
    <source>
        <dbReference type="EMBL" id="VVC34363.1"/>
    </source>
</evidence>
<dbReference type="SUPFAM" id="SSF47336">
    <property type="entry name" value="ACP-like"/>
    <property type="match status" value="1"/>
</dbReference>
<keyword evidence="7" id="KW-0679">Respiratory chain</keyword>
<proteinExistence type="inferred from homology"/>
<dbReference type="Pfam" id="PF00550">
    <property type="entry name" value="PP-binding"/>
    <property type="match status" value="1"/>
</dbReference>
<comment type="function">
    <text evidence="14">Carrier of the growing fatty acid chain in fatty acid biosynthesis.</text>
</comment>
<dbReference type="GO" id="GO:0000036">
    <property type="term" value="F:acyl carrier activity"/>
    <property type="evidence" value="ECO:0007669"/>
    <property type="project" value="TreeGrafter"/>
</dbReference>
<evidence type="ECO:0000256" key="1">
    <source>
        <dbReference type="ARBA" id="ARBA00004173"/>
    </source>
</evidence>
<dbReference type="PANTHER" id="PTHR20863:SF28">
    <property type="entry name" value="ACYL CARRIER PROTEIN, MITOCHONDRIAL"/>
    <property type="match status" value="1"/>
</dbReference>
<evidence type="ECO:0000256" key="3">
    <source>
        <dbReference type="ARBA" id="ARBA00022448"/>
    </source>
</evidence>
<keyword evidence="3" id="KW-0813">Transport</keyword>
<evidence type="ECO:0000256" key="9">
    <source>
        <dbReference type="ARBA" id="ARBA00022946"/>
    </source>
</evidence>
<evidence type="ECO:0000256" key="13">
    <source>
        <dbReference type="ARBA" id="ARBA00023160"/>
    </source>
</evidence>
<evidence type="ECO:0000256" key="10">
    <source>
        <dbReference type="ARBA" id="ARBA00022982"/>
    </source>
</evidence>
<keyword evidence="8" id="KW-0276">Fatty acid metabolism</keyword>
<gene>
    <name evidence="16" type="ORF">CINCED_3A017843</name>
</gene>
<evidence type="ECO:0000259" key="15">
    <source>
        <dbReference type="PROSITE" id="PS50075"/>
    </source>
</evidence>
<reference evidence="16 17" key="1">
    <citation type="submission" date="2019-08" db="EMBL/GenBank/DDBJ databases">
        <authorList>
            <person name="Alioto T."/>
            <person name="Alioto T."/>
            <person name="Gomez Garrido J."/>
        </authorList>
    </citation>
    <scope>NUCLEOTIDE SEQUENCE [LARGE SCALE GENOMIC DNA]</scope>
</reference>
<organism evidence="16 17">
    <name type="scientific">Cinara cedri</name>
    <dbReference type="NCBI Taxonomy" id="506608"/>
    <lineage>
        <taxon>Eukaryota</taxon>
        <taxon>Metazoa</taxon>
        <taxon>Ecdysozoa</taxon>
        <taxon>Arthropoda</taxon>
        <taxon>Hexapoda</taxon>
        <taxon>Insecta</taxon>
        <taxon>Pterygota</taxon>
        <taxon>Neoptera</taxon>
        <taxon>Paraneoptera</taxon>
        <taxon>Hemiptera</taxon>
        <taxon>Sternorrhyncha</taxon>
        <taxon>Aphidomorpha</taxon>
        <taxon>Aphidoidea</taxon>
        <taxon>Aphididae</taxon>
        <taxon>Lachninae</taxon>
        <taxon>Cinara</taxon>
    </lineage>
</organism>
<dbReference type="GO" id="GO:0000035">
    <property type="term" value="F:acyl binding"/>
    <property type="evidence" value="ECO:0007669"/>
    <property type="project" value="TreeGrafter"/>
</dbReference>
<keyword evidence="11" id="KW-0443">Lipid metabolism</keyword>
<protein>
    <recommendedName>
        <fullName evidence="14">Acyl carrier protein</fullName>
    </recommendedName>
</protein>
<dbReference type="NCBIfam" id="TIGR00517">
    <property type="entry name" value="acyl_carrier"/>
    <property type="match status" value="1"/>
</dbReference>
<dbReference type="GO" id="GO:0045271">
    <property type="term" value="C:respiratory chain complex I"/>
    <property type="evidence" value="ECO:0007669"/>
    <property type="project" value="UniProtKB-ARBA"/>
</dbReference>